<evidence type="ECO:0000256" key="12">
    <source>
        <dbReference type="PIRSR" id="PIRSR000362-1"/>
    </source>
</evidence>
<evidence type="ECO:0000256" key="7">
    <source>
        <dbReference type="ARBA" id="ARBA00022827"/>
    </source>
</evidence>
<comment type="catalytic activity">
    <reaction evidence="10 11">
        <text>2 reduced [adrenodoxin] + NADP(+) + H(+) = 2 oxidized [adrenodoxin] + NADPH</text>
        <dbReference type="Rhea" id="RHEA:42312"/>
        <dbReference type="Rhea" id="RHEA-COMP:9998"/>
        <dbReference type="Rhea" id="RHEA-COMP:9999"/>
        <dbReference type="ChEBI" id="CHEBI:15378"/>
        <dbReference type="ChEBI" id="CHEBI:33737"/>
        <dbReference type="ChEBI" id="CHEBI:33738"/>
        <dbReference type="ChEBI" id="CHEBI:57783"/>
        <dbReference type="ChEBI" id="CHEBI:58349"/>
        <dbReference type="EC" id="1.18.1.6"/>
    </reaction>
</comment>
<comment type="caution">
    <text evidence="14">The sequence shown here is derived from an EMBL/GenBank/DDBJ whole genome shotgun (WGS) entry which is preliminary data.</text>
</comment>
<feature type="binding site" evidence="12">
    <location>
        <position position="57"/>
    </location>
    <ligand>
        <name>FAD</name>
        <dbReference type="ChEBI" id="CHEBI:57692"/>
    </ligand>
</feature>
<keyword evidence="6 11" id="KW-0285">Flavoprotein</keyword>
<evidence type="ECO:0000256" key="2">
    <source>
        <dbReference type="ARBA" id="ARBA00004731"/>
    </source>
</evidence>
<dbReference type="GO" id="GO:0005739">
    <property type="term" value="C:mitochondrion"/>
    <property type="evidence" value="ECO:0007669"/>
    <property type="project" value="UniProtKB-SubCell"/>
</dbReference>
<comment type="subcellular location">
    <subcellularLocation>
        <location evidence="11">Mitochondrion</location>
    </subcellularLocation>
</comment>
<feature type="binding site" evidence="12">
    <location>
        <position position="110"/>
    </location>
    <ligand>
        <name>FAD</name>
        <dbReference type="ChEBI" id="CHEBI:57692"/>
    </ligand>
</feature>
<evidence type="ECO:0000313" key="15">
    <source>
        <dbReference type="Proteomes" id="UP001430953"/>
    </source>
</evidence>
<dbReference type="Gene3D" id="3.40.50.720">
    <property type="entry name" value="NAD(P)-binding Rossmann-like Domain"/>
    <property type="match status" value="1"/>
</dbReference>
<evidence type="ECO:0000256" key="11">
    <source>
        <dbReference type="PIRNR" id="PIRNR000362"/>
    </source>
</evidence>
<dbReference type="InterPro" id="IPR021163">
    <property type="entry name" value="Ferredox_Rdtase_adrenod"/>
</dbReference>
<feature type="binding site" evidence="13">
    <location>
        <begin position="214"/>
        <end position="215"/>
    </location>
    <ligand>
        <name>NADP(+)</name>
        <dbReference type="ChEBI" id="CHEBI:58349"/>
    </ligand>
</feature>
<comment type="pathway">
    <text evidence="2">Steroid metabolism; cholesterol metabolism.</text>
</comment>
<dbReference type="InterPro" id="IPR036188">
    <property type="entry name" value="FAD/NAD-bd_sf"/>
</dbReference>
<dbReference type="PANTHER" id="PTHR48467:SF1">
    <property type="entry name" value="GLUTAMATE SYNTHASE 1 [NADH], CHLOROPLASTIC-LIKE"/>
    <property type="match status" value="1"/>
</dbReference>
<accession>A0AAW2EY46</accession>
<evidence type="ECO:0000256" key="10">
    <source>
        <dbReference type="ARBA" id="ARBA00048933"/>
    </source>
</evidence>
<feature type="binding site" evidence="12">
    <location>
        <position position="78"/>
    </location>
    <ligand>
        <name>FAD</name>
        <dbReference type="ChEBI" id="CHEBI:57692"/>
    </ligand>
</feature>
<evidence type="ECO:0000256" key="8">
    <source>
        <dbReference type="ARBA" id="ARBA00022857"/>
    </source>
</evidence>
<evidence type="ECO:0000256" key="5">
    <source>
        <dbReference type="ARBA" id="ARBA00016287"/>
    </source>
</evidence>
<evidence type="ECO:0000256" key="1">
    <source>
        <dbReference type="ARBA" id="ARBA00001974"/>
    </source>
</evidence>
<evidence type="ECO:0000256" key="6">
    <source>
        <dbReference type="ARBA" id="ARBA00022630"/>
    </source>
</evidence>
<keyword evidence="7 11" id="KW-0274">FAD</keyword>
<dbReference type="Pfam" id="PF13450">
    <property type="entry name" value="NAD_binding_8"/>
    <property type="match status" value="1"/>
</dbReference>
<dbReference type="EC" id="1.18.1.6" evidence="4 11"/>
<comment type="similarity">
    <text evidence="3 11">Belongs to the ferredoxin--NADP reductase type 1 family.</text>
</comment>
<keyword evidence="8 11" id="KW-0521">NADP</keyword>
<comment type="cofactor">
    <cofactor evidence="1 11 12">
        <name>FAD</name>
        <dbReference type="ChEBI" id="CHEBI:57692"/>
    </cofactor>
</comment>
<dbReference type="PANTHER" id="PTHR48467">
    <property type="entry name" value="GLUTAMATE SYNTHASE 1 [NADH], CHLOROPLASTIC-LIKE"/>
    <property type="match status" value="1"/>
</dbReference>
<feature type="binding site" evidence="12">
    <location>
        <position position="371"/>
    </location>
    <ligand>
        <name>FAD</name>
        <dbReference type="ChEBI" id="CHEBI:57692"/>
    </ligand>
</feature>
<keyword evidence="9 11" id="KW-0560">Oxidoreductase</keyword>
<dbReference type="PIRSF" id="PIRSF000362">
    <property type="entry name" value="FNR"/>
    <property type="match status" value="1"/>
</dbReference>
<dbReference type="GO" id="GO:0016491">
    <property type="term" value="F:oxidoreductase activity"/>
    <property type="evidence" value="ECO:0007669"/>
    <property type="project" value="UniProtKB-KW"/>
</dbReference>
<feature type="binding site" evidence="13">
    <location>
        <begin position="178"/>
        <end position="181"/>
    </location>
    <ligand>
        <name>NADP(+)</name>
        <dbReference type="ChEBI" id="CHEBI:58349"/>
    </ligand>
</feature>
<dbReference type="AlphaFoldDB" id="A0AAW2EY46"/>
<keyword evidence="15" id="KW-1185">Reference proteome</keyword>
<protein>
    <recommendedName>
        <fullName evidence="5 11">NADPH:adrenodoxin oxidoreductase, mitochondrial</fullName>
        <ecNumber evidence="4 11">1.18.1.6</ecNumber>
    </recommendedName>
</protein>
<gene>
    <name evidence="14" type="ORF">PUN28_015757</name>
</gene>
<keyword evidence="11" id="KW-0496">Mitochondrion</keyword>
<feature type="binding site" evidence="12">
    <location>
        <position position="86"/>
    </location>
    <ligand>
        <name>FAD</name>
        <dbReference type="ChEBI" id="CHEBI:57692"/>
    </ligand>
</feature>
<dbReference type="Gene3D" id="3.50.50.60">
    <property type="entry name" value="FAD/NAD(P)-binding domain"/>
    <property type="match status" value="1"/>
</dbReference>
<sequence>MPVYTLRNLTSKLGHCQFYKLEISIIKIRFNILNSCIRSLCTVQCTPKICIVGTGPAGFYAAQKLLKDLNTVKIDILEKLPIPFGLIRYGVAPDYSELKNVINTFYKVAINPHVKFVGNVTVGLDTYGAQFDRLLNIPSENVNNVISPQNFVGWYNGVPENKNFKINLHVEKVVVIGQNNVAIDIARNLLTPVDKLKVIPLCHSKLRKVFMVGRRGPMQAAFMIAKLREILNLESCRTFWREQDFENIEAMVPTLDRTRKRQIELMLQSLKESKCDSMYTKELYPIFLRSPVEFLGDKKLEGIKFAINQLRGETIQNQMTGDFEEILCGLGLRSIGYKAVQIDNLIPFNTKKRHVENTNGKVEGNLYIAGWATTGSTDVLIKTMTNAFQVAKLIHNELSSNTTKQAHGWAALSEILKTKGRIDRVEQERGKRQEKVREKIVNVTEMLEIAENV</sequence>
<dbReference type="SUPFAM" id="SSF51971">
    <property type="entry name" value="Nucleotide-binding domain"/>
    <property type="match status" value="1"/>
</dbReference>
<evidence type="ECO:0000313" key="14">
    <source>
        <dbReference type="EMBL" id="KAL0107419.1"/>
    </source>
</evidence>
<evidence type="ECO:0000256" key="3">
    <source>
        <dbReference type="ARBA" id="ARBA00008312"/>
    </source>
</evidence>
<proteinExistence type="inferred from homology"/>
<evidence type="ECO:0000256" key="9">
    <source>
        <dbReference type="ARBA" id="ARBA00023002"/>
    </source>
</evidence>
<name>A0AAW2EY46_9HYME</name>
<reference evidence="14 15" key="1">
    <citation type="submission" date="2023-03" db="EMBL/GenBank/DDBJ databases">
        <title>High recombination rates correlate with genetic variation in Cardiocondyla obscurior ants.</title>
        <authorList>
            <person name="Errbii M."/>
        </authorList>
    </citation>
    <scope>NUCLEOTIDE SEQUENCE [LARGE SCALE GENOMIC DNA]</scope>
    <source>
        <strain evidence="14">Alpha-2009</strain>
        <tissue evidence="14">Whole body</tissue>
    </source>
</reference>
<organism evidence="14 15">
    <name type="scientific">Cardiocondyla obscurior</name>
    <dbReference type="NCBI Taxonomy" id="286306"/>
    <lineage>
        <taxon>Eukaryota</taxon>
        <taxon>Metazoa</taxon>
        <taxon>Ecdysozoa</taxon>
        <taxon>Arthropoda</taxon>
        <taxon>Hexapoda</taxon>
        <taxon>Insecta</taxon>
        <taxon>Pterygota</taxon>
        <taxon>Neoptera</taxon>
        <taxon>Endopterygota</taxon>
        <taxon>Hymenoptera</taxon>
        <taxon>Apocrita</taxon>
        <taxon>Aculeata</taxon>
        <taxon>Formicoidea</taxon>
        <taxon>Formicidae</taxon>
        <taxon>Myrmicinae</taxon>
        <taxon>Cardiocondyla</taxon>
    </lineage>
</organism>
<evidence type="ECO:0000256" key="4">
    <source>
        <dbReference type="ARBA" id="ARBA00013219"/>
    </source>
</evidence>
<evidence type="ECO:0000256" key="13">
    <source>
        <dbReference type="PIRSR" id="PIRSR000362-2"/>
    </source>
</evidence>
<dbReference type="Proteomes" id="UP001430953">
    <property type="component" value="Unassembled WGS sequence"/>
</dbReference>
<dbReference type="PRINTS" id="PR00419">
    <property type="entry name" value="ADXRDTASE"/>
</dbReference>
<dbReference type="InterPro" id="IPR055275">
    <property type="entry name" value="Ferredox_Rdtase"/>
</dbReference>
<dbReference type="EMBL" id="JADYXP020000017">
    <property type="protein sequence ID" value="KAL0107419.1"/>
    <property type="molecule type" value="Genomic_DNA"/>
</dbReference>